<protein>
    <submittedName>
        <fullName evidence="5">Glycerophosphocholine phosphodiesterase</fullName>
    </submittedName>
</protein>
<evidence type="ECO:0000259" key="4">
    <source>
        <dbReference type="PROSITE" id="PS51382"/>
    </source>
</evidence>
<dbReference type="PRINTS" id="PR01415">
    <property type="entry name" value="ANKYRIN"/>
</dbReference>
<accession>A0AAV9VT54</accession>
<dbReference type="PANTHER" id="PTHR24198">
    <property type="entry name" value="ANKYRIN REPEAT AND PROTEIN KINASE DOMAIN-CONTAINING PROTEIN"/>
    <property type="match status" value="1"/>
</dbReference>
<comment type="caution">
    <text evidence="5">The sequence shown here is derived from an EMBL/GenBank/DDBJ whole genome shotgun (WGS) entry which is preliminary data.</text>
</comment>
<evidence type="ECO:0000313" key="6">
    <source>
        <dbReference type="Proteomes" id="UP001370758"/>
    </source>
</evidence>
<dbReference type="SMART" id="SM00248">
    <property type="entry name" value="ANK"/>
    <property type="match status" value="5"/>
</dbReference>
<dbReference type="Pfam" id="PF25329">
    <property type="entry name" value="C2_GDE1"/>
    <property type="match status" value="1"/>
</dbReference>
<evidence type="ECO:0000256" key="1">
    <source>
        <dbReference type="ARBA" id="ARBA00022737"/>
    </source>
</evidence>
<feature type="repeat" description="ANK" evidence="3">
    <location>
        <begin position="368"/>
        <end position="389"/>
    </location>
</feature>
<keyword evidence="6" id="KW-1185">Reference proteome</keyword>
<dbReference type="PROSITE" id="PS50297">
    <property type="entry name" value="ANK_REP_REGION"/>
    <property type="match status" value="2"/>
</dbReference>
<name>A0AAV9VT54_9PEZI</name>
<dbReference type="PROSITE" id="PS51382">
    <property type="entry name" value="SPX"/>
    <property type="match status" value="1"/>
</dbReference>
<dbReference type="SUPFAM" id="SSF48403">
    <property type="entry name" value="Ankyrin repeat"/>
    <property type="match status" value="1"/>
</dbReference>
<evidence type="ECO:0000313" key="5">
    <source>
        <dbReference type="EMBL" id="KAK6495546.1"/>
    </source>
</evidence>
<dbReference type="Gene3D" id="1.25.40.20">
    <property type="entry name" value="Ankyrin repeat-containing domain"/>
    <property type="match status" value="1"/>
</dbReference>
<dbReference type="PANTHER" id="PTHR24198:SF165">
    <property type="entry name" value="ANKYRIN REPEAT-CONTAINING PROTEIN-RELATED"/>
    <property type="match status" value="1"/>
</dbReference>
<dbReference type="EMBL" id="JAVHJL010000012">
    <property type="protein sequence ID" value="KAK6495546.1"/>
    <property type="molecule type" value="Genomic_DNA"/>
</dbReference>
<feature type="repeat" description="ANK" evidence="3">
    <location>
        <begin position="481"/>
        <end position="513"/>
    </location>
</feature>
<organism evidence="5 6">
    <name type="scientific">Arthrobotrys musiformis</name>
    <dbReference type="NCBI Taxonomy" id="47236"/>
    <lineage>
        <taxon>Eukaryota</taxon>
        <taxon>Fungi</taxon>
        <taxon>Dikarya</taxon>
        <taxon>Ascomycota</taxon>
        <taxon>Pezizomycotina</taxon>
        <taxon>Orbiliomycetes</taxon>
        <taxon>Orbiliales</taxon>
        <taxon>Orbiliaceae</taxon>
        <taxon>Arthrobotrys</taxon>
    </lineage>
</organism>
<dbReference type="InterPro" id="IPR036770">
    <property type="entry name" value="Ankyrin_rpt-contain_sf"/>
</dbReference>
<keyword evidence="2 3" id="KW-0040">ANK repeat</keyword>
<dbReference type="InterPro" id="IPR002110">
    <property type="entry name" value="Ankyrin_rpt"/>
</dbReference>
<proteinExistence type="predicted"/>
<dbReference type="Pfam" id="PF12796">
    <property type="entry name" value="Ank_2"/>
    <property type="match status" value="2"/>
</dbReference>
<evidence type="ECO:0000256" key="3">
    <source>
        <dbReference type="PROSITE-ProRule" id="PRU00023"/>
    </source>
</evidence>
<keyword evidence="1" id="KW-0677">Repeat</keyword>
<feature type="domain" description="SPX" evidence="4">
    <location>
        <begin position="1"/>
        <end position="146"/>
    </location>
</feature>
<dbReference type="InterPro" id="IPR057506">
    <property type="entry name" value="C2_GPCPD1"/>
</dbReference>
<evidence type="ECO:0000256" key="2">
    <source>
        <dbReference type="ARBA" id="ARBA00023043"/>
    </source>
</evidence>
<gene>
    <name evidence="5" type="primary">GDE1_1</name>
    <name evidence="5" type="ORF">TWF481_002595</name>
</gene>
<dbReference type="Proteomes" id="UP001370758">
    <property type="component" value="Unassembled WGS sequence"/>
</dbReference>
<dbReference type="AlphaFoldDB" id="A0AAV9VT54"/>
<dbReference type="PROSITE" id="PS50088">
    <property type="entry name" value="ANK_REPEAT"/>
    <property type="match status" value="2"/>
</dbReference>
<sequence length="781" mass="86983">MRFGKNLHLHQTPEWATSYSDYPALKGLQKLACARGADDLEFRKRLTLEISLVENHYQRHCSIIEEQQTDFYRWYGIPSTFPDTGIPRSWDTSRNELEDILSFHIELSSELKKLRLYRKVNIDGFHKIASKSTDLYPPSLELSKCTFYRGEYIAREDERLERAITELFGLLQASNRSTPISLVLEACTFSLYPSTAYENATICEAIRKDEISTLEEIFQVLLPEPREKQANALILVLLDLSLSFGALVCLHHLLSKVESLRLESDQDCGNILHHFVSRLGRKISLGSSIQIPRQDAGDSIEDIAGLIEIIAGFPTSLLEEDLFGNLPLHYAARYGMLEVCQKIMTGMQGCSRLDGVTSFNYTLLRNHNGDTPLHLAVIHGHVTVTEALLGWYGLNSRANQAAEGGIHGSDLSCLLGMAIRANNLEIFRLLVVCPVDFNYRFGNGETVFHIAARSDNEAWVKLLIEHSTQPQTYIEIPDKVLGRTPLFAAAISNHILVVDALLSAGADPETVDQLGWTAKDHAAFRGNMKVAERLDVLSTIASLSPYTVPFQPELGGASQKLSTPYQEPPATESTIFVTLGSFDTKKKVTPVDLNRDLPQVFSICSPSQLATKFSLKIRAIGANDSSYDVRLPILDDMTNKPWRFSAKSPFDVKIVFDILKPEGMINEEGIVIGSAVGLLNRLQLGDEPVEKRESLIRDFTIPIQETGSFRFLGCITFSVLIVLALPHSVLKPNVSRDSWNYTGSAMVIGHRGSGLNTIDNDKIGENTIKVGEQRIEVSNAY</sequence>
<dbReference type="InterPro" id="IPR004331">
    <property type="entry name" value="SPX_dom"/>
</dbReference>
<reference evidence="5 6" key="1">
    <citation type="submission" date="2023-08" db="EMBL/GenBank/DDBJ databases">
        <authorList>
            <person name="Palmer J.M."/>
        </authorList>
    </citation>
    <scope>NUCLEOTIDE SEQUENCE [LARGE SCALE GENOMIC DNA]</scope>
    <source>
        <strain evidence="5 6">TWF481</strain>
    </source>
</reference>
<dbReference type="CDD" id="cd14447">
    <property type="entry name" value="SPX"/>
    <property type="match status" value="1"/>
</dbReference>